<protein>
    <submittedName>
        <fullName evidence="1">Uncharacterized protein</fullName>
    </submittedName>
</protein>
<accession>A0A344J4Z0</accession>
<sequence length="66" mass="7342">MRQLEHRVFGQPAWLVTVTVLRDTDADDEDVDIDVVLTEIVLGNHPLPQVSDDVQGTGWVQGWMAG</sequence>
<keyword evidence="2" id="KW-1185">Reference proteome</keyword>
<reference evidence="2" key="1">
    <citation type="submission" date="2018-05" db="EMBL/GenBank/DDBJ databases">
        <title>Luteimonas pekinense sp. nov., isolated from human Meibomian gland secretions, Beijing, China.</title>
        <authorList>
            <person name="Wen T."/>
            <person name="Bai H."/>
            <person name="Lv H."/>
        </authorList>
    </citation>
    <scope>NUCLEOTIDE SEQUENCE [LARGE SCALE GENOMIC DNA]</scope>
    <source>
        <strain evidence="2">83-4</strain>
    </source>
</reference>
<evidence type="ECO:0000313" key="2">
    <source>
        <dbReference type="Proteomes" id="UP000251842"/>
    </source>
</evidence>
<proteinExistence type="predicted"/>
<name>A0A344J4Z0_9GAMM</name>
<evidence type="ECO:0000313" key="1">
    <source>
        <dbReference type="EMBL" id="AXA84100.1"/>
    </source>
</evidence>
<dbReference type="Proteomes" id="UP000251842">
    <property type="component" value="Chromosome"/>
</dbReference>
<organism evidence="1 2">
    <name type="scientific">Solilutibacter oculi</name>
    <dbReference type="NCBI Taxonomy" id="2698682"/>
    <lineage>
        <taxon>Bacteria</taxon>
        <taxon>Pseudomonadati</taxon>
        <taxon>Pseudomonadota</taxon>
        <taxon>Gammaproteobacteria</taxon>
        <taxon>Lysobacterales</taxon>
        <taxon>Lysobacteraceae</taxon>
        <taxon>Solilutibacter</taxon>
    </lineage>
</organism>
<gene>
    <name evidence="1" type="ORF">DCD74_04775</name>
</gene>
<dbReference type="EMBL" id="CP029556">
    <property type="protein sequence ID" value="AXA84100.1"/>
    <property type="molecule type" value="Genomic_DNA"/>
</dbReference>
<dbReference type="KEGG" id="lue:DCD74_04775"/>
<dbReference type="AlphaFoldDB" id="A0A344J4Z0"/>